<feature type="transmembrane region" description="Helical" evidence="14">
    <location>
        <begin position="392"/>
        <end position="416"/>
    </location>
</feature>
<dbReference type="InterPro" id="IPR000719">
    <property type="entry name" value="Prot_kinase_dom"/>
</dbReference>
<keyword evidence="11" id="KW-0325">Glycoprotein</keyword>
<keyword evidence="6" id="KW-0732">Signal</keyword>
<evidence type="ECO:0000256" key="14">
    <source>
        <dbReference type="SAM" id="Phobius"/>
    </source>
</evidence>
<keyword evidence="5" id="KW-0808">Transferase</keyword>
<evidence type="ECO:0000256" key="8">
    <source>
        <dbReference type="ARBA" id="ARBA00022777"/>
    </source>
</evidence>
<dbReference type="OMA" id="FRNEAML"/>
<dbReference type="PANTHER" id="PTHR27002:SF926">
    <property type="entry name" value="OS07G0535800 PROTEIN"/>
    <property type="match status" value="1"/>
</dbReference>
<evidence type="ECO:0000256" key="1">
    <source>
        <dbReference type="ARBA" id="ARBA00004251"/>
    </source>
</evidence>
<dbReference type="Pfam" id="PF08276">
    <property type="entry name" value="PAN_2"/>
    <property type="match status" value="1"/>
</dbReference>
<reference evidence="19" key="1">
    <citation type="journal article" date="2015" name="Proc. Natl. Acad. Sci. U.S.A.">
        <title>Genome sequencing of adzuki bean (Vigna angularis) provides insight into high starch and low fat accumulation and domestication.</title>
        <authorList>
            <person name="Yang K."/>
            <person name="Tian Z."/>
            <person name="Chen C."/>
            <person name="Luo L."/>
            <person name="Zhao B."/>
            <person name="Wang Z."/>
            <person name="Yu L."/>
            <person name="Li Y."/>
            <person name="Sun Y."/>
            <person name="Li W."/>
            <person name="Chen Y."/>
            <person name="Li Y."/>
            <person name="Zhang Y."/>
            <person name="Ai D."/>
            <person name="Zhao J."/>
            <person name="Shang C."/>
            <person name="Ma Y."/>
            <person name="Wu B."/>
            <person name="Wang M."/>
            <person name="Gao L."/>
            <person name="Sun D."/>
            <person name="Zhang P."/>
            <person name="Guo F."/>
            <person name="Wang W."/>
            <person name="Li Y."/>
            <person name="Wang J."/>
            <person name="Varshney R.K."/>
            <person name="Wang J."/>
            <person name="Ling H.Q."/>
            <person name="Wan P."/>
        </authorList>
    </citation>
    <scope>NUCLEOTIDE SEQUENCE</scope>
    <source>
        <strain evidence="19">cv. Jingnong 6</strain>
    </source>
</reference>
<evidence type="ECO:0000256" key="12">
    <source>
        <dbReference type="ARBA" id="ARBA00047899"/>
    </source>
</evidence>
<dbReference type="Proteomes" id="UP000053144">
    <property type="component" value="Chromosome 3"/>
</dbReference>
<dbReference type="SUPFAM" id="SSF56112">
    <property type="entry name" value="Protein kinase-like (PK-like)"/>
    <property type="match status" value="2"/>
</dbReference>
<dbReference type="PANTHER" id="PTHR27002">
    <property type="entry name" value="RECEPTOR-LIKE SERINE/THREONINE-PROTEIN KINASE SD1-8"/>
    <property type="match status" value="1"/>
</dbReference>
<dbReference type="GO" id="GO:0004674">
    <property type="term" value="F:protein serine/threonine kinase activity"/>
    <property type="evidence" value="ECO:0007669"/>
    <property type="project" value="UniProtKB-KW"/>
</dbReference>
<dbReference type="InterPro" id="IPR001245">
    <property type="entry name" value="Ser-Thr/Tyr_kinase_cat_dom"/>
</dbReference>
<sequence>MVFTLSKRVLCFIIITFTCFLKLAKPSNLREDTLLQGHPLAATDRLISPSSLYTLRFFQLDDGSEASTKFYLGISANKYYYYVWLANRDNPIHDDPGVLTIDEYGNLKIVSSTTTVMLYSVEAESNKSVRASLLDTGNFVLHELNLDGSVKRVLWQSFDYPTDTILPGMKLGYDKHTGHKWSLTARRSYKTLWSGSFSLSLDPKINQLISRWRGDIIWASGEWRNGSFSNLKSSSLDRENFNFTFFSNESLTYFEYSPDSGYLIMGPLGIINATGVSYSCVGSEIVPGCTMPQPPKFRENGDLYLPSWNSFGAMSRKGYIFDERENMTISDCWMRCLKNCSCEAYTYAFKDATGCEIWSRYTSHFVEGNSGVGRPIFFFLSETKAKGKKRRIWIASAAVGVLLLILSFIASFIMLGRKQKQRVENRKKRTNVFSDIGENTEISDACDEGREEWNEKRTGSDTHKFDFITILQATDNFSSANKIGEGGFGPVYKGKLANGQEIAIKRLSKSSGQGLVEFRNEAMLIVKLQHTNLVRLLGFCIDREERILVYEYMANKSLNLYLFEANKRTALDWKIRYKIIEGIAQGLVYLHQYSRLKVIHRDLKASNILLDNELNPKISDFGMARILKWTILEEKTNRVVGTYGYMPPEYALSGVISTKTDVYSFGVLLLEIVTGKKNISDDFSLNLIGYAWQLWNEGEALKLIDRMVNGSCHHIQVMRCIHIGLLCTQDRANDRPTMLEAYTYAFKDATGCEIWSRYTSHFVEGNSGVGRPIFFFLSETKAIENRKKRTNVFSDIGENTEISDACDEGREEWNEKRTGSDTHKFDFITILQATDNFSSANKIGEGGFGPVYKGKLANGQEIAIKRLSKSSGQGLVEFRNEAMLIVKLQHTNLVRLLGFCIDREERILVYEYMANKSLNLYLFEANKRTALDWKISGYMPPEYALSGVISTKTDVYSFGVLLLEIVTGKKNISDDFSLNLIGYAWQLWNEGEALKLIDRMVNGSCHHIQVMRCIHIGLLCTQDRANDRPTMLEVISFISNQNSELPSPIQPPLYTIKSLKETEQHSYYSNNEITMSIISAR</sequence>
<keyword evidence="3" id="KW-1003">Cell membrane</keyword>
<keyword evidence="14" id="KW-0812">Transmembrane</keyword>
<dbReference type="SUPFAM" id="SSF51110">
    <property type="entry name" value="alpha-D-mannose-specific plant lectins"/>
    <property type="match status" value="1"/>
</dbReference>
<dbReference type="PROSITE" id="PS50927">
    <property type="entry name" value="BULB_LECTIN"/>
    <property type="match status" value="1"/>
</dbReference>
<evidence type="ECO:0000313" key="18">
    <source>
        <dbReference type="EMBL" id="KOM39195.1"/>
    </source>
</evidence>
<dbReference type="AlphaFoldDB" id="A0A0L9U8P2"/>
<dbReference type="InterPro" id="IPR003609">
    <property type="entry name" value="Pan_app"/>
</dbReference>
<feature type="domain" description="Protein kinase" evidence="15">
    <location>
        <begin position="837"/>
        <end position="1081"/>
    </location>
</feature>
<dbReference type="Gene3D" id="1.10.510.10">
    <property type="entry name" value="Transferase(Phosphotransferase) domain 1"/>
    <property type="match status" value="2"/>
</dbReference>
<evidence type="ECO:0000256" key="9">
    <source>
        <dbReference type="ARBA" id="ARBA00022840"/>
    </source>
</evidence>
<dbReference type="GO" id="GO:0005886">
    <property type="term" value="C:plasma membrane"/>
    <property type="evidence" value="ECO:0007669"/>
    <property type="project" value="UniProtKB-SubCell"/>
</dbReference>
<dbReference type="InterPro" id="IPR001480">
    <property type="entry name" value="Bulb-type_lectin_dom"/>
</dbReference>
<name>A0A0L9U8P2_PHAAN</name>
<comment type="catalytic activity">
    <reaction evidence="12">
        <text>L-threonyl-[protein] + ATP = O-phospho-L-threonyl-[protein] + ADP + H(+)</text>
        <dbReference type="Rhea" id="RHEA:46608"/>
        <dbReference type="Rhea" id="RHEA-COMP:11060"/>
        <dbReference type="Rhea" id="RHEA-COMP:11605"/>
        <dbReference type="ChEBI" id="CHEBI:15378"/>
        <dbReference type="ChEBI" id="CHEBI:30013"/>
        <dbReference type="ChEBI" id="CHEBI:30616"/>
        <dbReference type="ChEBI" id="CHEBI:61977"/>
        <dbReference type="ChEBI" id="CHEBI:456216"/>
        <dbReference type="EC" id="2.7.11.1"/>
    </reaction>
</comment>
<dbReference type="SMART" id="SM00473">
    <property type="entry name" value="PAN_AP"/>
    <property type="match status" value="1"/>
</dbReference>
<comment type="subcellular location">
    <subcellularLocation>
        <location evidence="1">Cell membrane</location>
        <topology evidence="1">Single-pass type I membrane protein</topology>
    </subcellularLocation>
</comment>
<dbReference type="InterPro" id="IPR011009">
    <property type="entry name" value="Kinase-like_dom_sf"/>
</dbReference>
<dbReference type="Gramene" id="KOM39195">
    <property type="protein sequence ID" value="KOM39195"/>
    <property type="gene ID" value="LR48_Vigan03g257700"/>
</dbReference>
<dbReference type="SMART" id="SM00108">
    <property type="entry name" value="B_lectin"/>
    <property type="match status" value="1"/>
</dbReference>
<keyword evidence="8" id="KW-0418">Kinase</keyword>
<organism evidence="18 19">
    <name type="scientific">Phaseolus angularis</name>
    <name type="common">Azuki bean</name>
    <name type="synonym">Vigna angularis</name>
    <dbReference type="NCBI Taxonomy" id="3914"/>
    <lineage>
        <taxon>Eukaryota</taxon>
        <taxon>Viridiplantae</taxon>
        <taxon>Streptophyta</taxon>
        <taxon>Embryophyta</taxon>
        <taxon>Tracheophyta</taxon>
        <taxon>Spermatophyta</taxon>
        <taxon>Magnoliopsida</taxon>
        <taxon>eudicotyledons</taxon>
        <taxon>Gunneridae</taxon>
        <taxon>Pentapetalae</taxon>
        <taxon>rosids</taxon>
        <taxon>fabids</taxon>
        <taxon>Fabales</taxon>
        <taxon>Fabaceae</taxon>
        <taxon>Papilionoideae</taxon>
        <taxon>50 kb inversion clade</taxon>
        <taxon>NPAAA clade</taxon>
        <taxon>indigoferoid/millettioid clade</taxon>
        <taxon>Phaseoleae</taxon>
        <taxon>Vigna</taxon>
    </lineage>
</organism>
<feature type="domain" description="Bulb-type lectin" evidence="16">
    <location>
        <begin position="31"/>
        <end position="154"/>
    </location>
</feature>
<dbReference type="Gene3D" id="2.90.10.10">
    <property type="entry name" value="Bulb-type lectin domain"/>
    <property type="match status" value="1"/>
</dbReference>
<dbReference type="CDD" id="cd14066">
    <property type="entry name" value="STKc_IRAK"/>
    <property type="match status" value="1"/>
</dbReference>
<evidence type="ECO:0000259" key="16">
    <source>
        <dbReference type="PROSITE" id="PS50927"/>
    </source>
</evidence>
<dbReference type="SMART" id="SM00220">
    <property type="entry name" value="S_TKc"/>
    <property type="match status" value="1"/>
</dbReference>
<dbReference type="InterPro" id="IPR008271">
    <property type="entry name" value="Ser/Thr_kinase_AS"/>
</dbReference>
<keyword evidence="7" id="KW-0547">Nucleotide-binding</keyword>
<feature type="domain" description="Protein kinase" evidence="15">
    <location>
        <begin position="477"/>
        <end position="747"/>
    </location>
</feature>
<dbReference type="Pfam" id="PF01453">
    <property type="entry name" value="B_lectin"/>
    <property type="match status" value="1"/>
</dbReference>
<protein>
    <recommendedName>
        <fullName evidence="2">non-specific serine/threonine protein kinase</fullName>
        <ecNumber evidence="2">2.7.11.1</ecNumber>
    </recommendedName>
</protein>
<dbReference type="Pfam" id="PF07714">
    <property type="entry name" value="PK_Tyr_Ser-Thr"/>
    <property type="match status" value="3"/>
</dbReference>
<feature type="domain" description="Apple" evidence="17">
    <location>
        <begin position="289"/>
        <end position="381"/>
    </location>
</feature>
<evidence type="ECO:0000256" key="5">
    <source>
        <dbReference type="ARBA" id="ARBA00022679"/>
    </source>
</evidence>
<dbReference type="EMBL" id="CM003373">
    <property type="protein sequence ID" value="KOM39195.1"/>
    <property type="molecule type" value="Genomic_DNA"/>
</dbReference>
<evidence type="ECO:0000256" key="3">
    <source>
        <dbReference type="ARBA" id="ARBA00022475"/>
    </source>
</evidence>
<evidence type="ECO:0000256" key="11">
    <source>
        <dbReference type="ARBA" id="ARBA00023180"/>
    </source>
</evidence>
<comment type="catalytic activity">
    <reaction evidence="13">
        <text>L-seryl-[protein] + ATP = O-phospho-L-seryl-[protein] + ADP + H(+)</text>
        <dbReference type="Rhea" id="RHEA:17989"/>
        <dbReference type="Rhea" id="RHEA-COMP:9863"/>
        <dbReference type="Rhea" id="RHEA-COMP:11604"/>
        <dbReference type="ChEBI" id="CHEBI:15378"/>
        <dbReference type="ChEBI" id="CHEBI:29999"/>
        <dbReference type="ChEBI" id="CHEBI:30616"/>
        <dbReference type="ChEBI" id="CHEBI:83421"/>
        <dbReference type="ChEBI" id="CHEBI:456216"/>
        <dbReference type="EC" id="2.7.11.1"/>
    </reaction>
</comment>
<keyword evidence="4" id="KW-0723">Serine/threonine-protein kinase</keyword>
<evidence type="ECO:0000256" key="4">
    <source>
        <dbReference type="ARBA" id="ARBA00022527"/>
    </source>
</evidence>
<dbReference type="FunFam" id="3.30.200.20:FF:000195">
    <property type="entry name" value="G-type lectin S-receptor-like serine/threonine-protein kinase"/>
    <property type="match status" value="2"/>
</dbReference>
<evidence type="ECO:0000256" key="2">
    <source>
        <dbReference type="ARBA" id="ARBA00012513"/>
    </source>
</evidence>
<evidence type="ECO:0000256" key="6">
    <source>
        <dbReference type="ARBA" id="ARBA00022729"/>
    </source>
</evidence>
<keyword evidence="14" id="KW-1133">Transmembrane helix</keyword>
<dbReference type="PROSITE" id="PS00108">
    <property type="entry name" value="PROTEIN_KINASE_ST"/>
    <property type="match status" value="1"/>
</dbReference>
<evidence type="ECO:0000256" key="13">
    <source>
        <dbReference type="ARBA" id="ARBA00048679"/>
    </source>
</evidence>
<proteinExistence type="predicted"/>
<keyword evidence="14" id="KW-0472">Membrane</keyword>
<dbReference type="EC" id="2.7.11.1" evidence="2"/>
<keyword evidence="10" id="KW-1015">Disulfide bond</keyword>
<evidence type="ECO:0000259" key="17">
    <source>
        <dbReference type="PROSITE" id="PS50948"/>
    </source>
</evidence>
<evidence type="ECO:0000313" key="19">
    <source>
        <dbReference type="Proteomes" id="UP000053144"/>
    </source>
</evidence>
<dbReference type="GO" id="GO:0005524">
    <property type="term" value="F:ATP binding"/>
    <property type="evidence" value="ECO:0007669"/>
    <property type="project" value="UniProtKB-KW"/>
</dbReference>
<dbReference type="Gene3D" id="3.30.200.20">
    <property type="entry name" value="Phosphorylase Kinase, domain 1"/>
    <property type="match status" value="2"/>
</dbReference>
<dbReference type="PROSITE" id="PS50011">
    <property type="entry name" value="PROTEIN_KINASE_DOM"/>
    <property type="match status" value="2"/>
</dbReference>
<keyword evidence="9" id="KW-0067">ATP-binding</keyword>
<dbReference type="FunFam" id="1.10.510.10:FF:000060">
    <property type="entry name" value="G-type lectin S-receptor-like serine/threonine-protein kinase"/>
    <property type="match status" value="1"/>
</dbReference>
<accession>A0A0L9U8P2</accession>
<dbReference type="PROSITE" id="PS50948">
    <property type="entry name" value="PAN"/>
    <property type="match status" value="1"/>
</dbReference>
<evidence type="ECO:0000256" key="10">
    <source>
        <dbReference type="ARBA" id="ARBA00023157"/>
    </source>
</evidence>
<gene>
    <name evidence="18" type="ORF">LR48_Vigan03g257700</name>
</gene>
<evidence type="ECO:0000256" key="7">
    <source>
        <dbReference type="ARBA" id="ARBA00022741"/>
    </source>
</evidence>
<dbReference type="InterPro" id="IPR036426">
    <property type="entry name" value="Bulb-type_lectin_dom_sf"/>
</dbReference>
<evidence type="ECO:0000259" key="15">
    <source>
        <dbReference type="PROSITE" id="PS50011"/>
    </source>
</evidence>
<dbReference type="CDD" id="cd00028">
    <property type="entry name" value="B_lectin"/>
    <property type="match status" value="1"/>
</dbReference>